<organism evidence="2 3">
    <name type="scientific">Entamoeba invadens IP1</name>
    <dbReference type="NCBI Taxonomy" id="370355"/>
    <lineage>
        <taxon>Eukaryota</taxon>
        <taxon>Amoebozoa</taxon>
        <taxon>Evosea</taxon>
        <taxon>Archamoebae</taxon>
        <taxon>Mastigamoebida</taxon>
        <taxon>Entamoebidae</taxon>
        <taxon>Entamoeba</taxon>
    </lineage>
</organism>
<evidence type="ECO:0000313" key="2">
    <source>
        <dbReference type="EMBL" id="ELP86443.1"/>
    </source>
</evidence>
<dbReference type="EMBL" id="KB206969">
    <property type="protein sequence ID" value="ELP86443.1"/>
    <property type="molecule type" value="Genomic_DNA"/>
</dbReference>
<reference evidence="2 3" key="1">
    <citation type="submission" date="2012-10" db="EMBL/GenBank/DDBJ databases">
        <authorList>
            <person name="Zafar N."/>
            <person name="Inman J."/>
            <person name="Hall N."/>
            <person name="Lorenzi H."/>
            <person name="Caler E."/>
        </authorList>
    </citation>
    <scope>NUCLEOTIDE SEQUENCE [LARGE SCALE GENOMIC DNA]</scope>
    <source>
        <strain evidence="2 3">IP1</strain>
    </source>
</reference>
<accession>A0A0A1U1G7</accession>
<dbReference type="RefSeq" id="XP_004185789.1">
    <property type="nucleotide sequence ID" value="XM_004185741.1"/>
</dbReference>
<dbReference type="KEGG" id="eiv:EIN_031640"/>
<sequence>MSVIVSIPAFPNLKEERDILLFLPLYTTILARGSTQPLPITDNLVDPLALSLRYLPKTQNSLENVLTAIMNFSNRINQDTRLTVPVLKVLEMVDPSKCGGDDQFDTDVIVLSIAANCLFELKKTAQAVATSKFVFKWAERFTSLGEEKDEKVVKGYLALVLCGVAYVSKNVGKTIQVEWDEVLRILEEFAAFQKNCGALDEIGQRRLVDAMDVIEEIQNEKNEEKGKEKSEHKMEISEEKSDQRDEKRLKVEEENKGKERKLQRRMSFDSLTLNEIDCY</sequence>
<gene>
    <name evidence="2" type="ORF">EIN_031640</name>
</gene>
<evidence type="ECO:0000313" key="3">
    <source>
        <dbReference type="Proteomes" id="UP000014680"/>
    </source>
</evidence>
<dbReference type="OrthoDB" id="29483at2759"/>
<name>A0A0A1U1G7_ENTIV</name>
<feature type="region of interest" description="Disordered" evidence="1">
    <location>
        <begin position="219"/>
        <end position="264"/>
    </location>
</feature>
<dbReference type="VEuPathDB" id="AmoebaDB:EIN_031640"/>
<evidence type="ECO:0000256" key="1">
    <source>
        <dbReference type="SAM" id="MobiDB-lite"/>
    </source>
</evidence>
<keyword evidence="3" id="KW-1185">Reference proteome</keyword>
<protein>
    <submittedName>
        <fullName evidence="2">Uncharacterized protein</fullName>
    </submittedName>
</protein>
<dbReference type="GeneID" id="14885452"/>
<proteinExistence type="predicted"/>
<feature type="compositionally biased region" description="Basic and acidic residues" evidence="1">
    <location>
        <begin position="219"/>
        <end position="257"/>
    </location>
</feature>
<dbReference type="AlphaFoldDB" id="A0A0A1U1G7"/>
<dbReference type="Proteomes" id="UP000014680">
    <property type="component" value="Unassembled WGS sequence"/>
</dbReference>